<organism evidence="6 7">
    <name type="scientific">Achromobacter arsenitoxydans SY8</name>
    <dbReference type="NCBI Taxonomy" id="477184"/>
    <lineage>
        <taxon>Bacteria</taxon>
        <taxon>Pseudomonadati</taxon>
        <taxon>Pseudomonadota</taxon>
        <taxon>Betaproteobacteria</taxon>
        <taxon>Burkholderiales</taxon>
        <taxon>Alcaligenaceae</taxon>
        <taxon>Achromobacter</taxon>
    </lineage>
</organism>
<evidence type="ECO:0000256" key="1">
    <source>
        <dbReference type="ARBA" id="ARBA00010641"/>
    </source>
</evidence>
<dbReference type="PANTHER" id="PTHR43133:SF63">
    <property type="entry name" value="RNA POLYMERASE SIGMA FACTOR FECI-RELATED"/>
    <property type="match status" value="1"/>
</dbReference>
<sequence length="161" mass="18762">MPRKGWLAHYRELFGIWRRKNLHDGEDAIQDAVVKMLENGLGGVDDPRAYLSRSTANGLIDRHRRRTLLEFRPWDDLDEDEHPSVEDGQASIFTAELLDALMVALQELPLACQKVYIRHRIEGWTHAEIARDLGVSRSMVEKHMNRALLHIHERLQKYSPY</sequence>
<dbReference type="Gene3D" id="1.10.10.10">
    <property type="entry name" value="Winged helix-like DNA-binding domain superfamily/Winged helix DNA-binding domain"/>
    <property type="match status" value="1"/>
</dbReference>
<gene>
    <name evidence="6" type="ORF">KYC_04787</name>
</gene>
<protein>
    <submittedName>
        <fullName evidence="6">RNA polymerase ECF-subfamily sigma-70 factor</fullName>
    </submittedName>
</protein>
<accession>H0F2G9</accession>
<keyword evidence="4" id="KW-0804">Transcription</keyword>
<dbReference type="EMBL" id="AGUF01000021">
    <property type="protein sequence ID" value="EHK67580.1"/>
    <property type="molecule type" value="Genomic_DNA"/>
</dbReference>
<evidence type="ECO:0000259" key="5">
    <source>
        <dbReference type="Pfam" id="PF08281"/>
    </source>
</evidence>
<dbReference type="InterPro" id="IPR013249">
    <property type="entry name" value="RNA_pol_sigma70_r4_t2"/>
</dbReference>
<keyword evidence="7" id="KW-1185">Reference proteome</keyword>
<dbReference type="eggNOG" id="COG1595">
    <property type="taxonomic scope" value="Bacteria"/>
</dbReference>
<dbReference type="GO" id="GO:0006352">
    <property type="term" value="P:DNA-templated transcription initiation"/>
    <property type="evidence" value="ECO:0007669"/>
    <property type="project" value="InterPro"/>
</dbReference>
<feature type="domain" description="RNA polymerase sigma factor 70 region 4 type 2" evidence="5">
    <location>
        <begin position="99"/>
        <end position="151"/>
    </location>
</feature>
<keyword evidence="2" id="KW-0805">Transcription regulation</keyword>
<dbReference type="PANTHER" id="PTHR43133">
    <property type="entry name" value="RNA POLYMERASE ECF-TYPE SIGMA FACTO"/>
    <property type="match status" value="1"/>
</dbReference>
<dbReference type="InterPro" id="IPR036388">
    <property type="entry name" value="WH-like_DNA-bd_sf"/>
</dbReference>
<dbReference type="PATRIC" id="fig|477184.5.peg.945"/>
<dbReference type="InterPro" id="IPR013324">
    <property type="entry name" value="RNA_pol_sigma_r3/r4-like"/>
</dbReference>
<comment type="caution">
    <text evidence="6">The sequence shown here is derived from an EMBL/GenBank/DDBJ whole genome shotgun (WGS) entry which is preliminary data.</text>
</comment>
<evidence type="ECO:0000313" key="6">
    <source>
        <dbReference type="EMBL" id="EHK67580.1"/>
    </source>
</evidence>
<evidence type="ECO:0000313" key="7">
    <source>
        <dbReference type="Proteomes" id="UP000003113"/>
    </source>
</evidence>
<dbReference type="Proteomes" id="UP000003113">
    <property type="component" value="Unassembled WGS sequence"/>
</dbReference>
<name>H0F2G9_9BURK</name>
<dbReference type="SUPFAM" id="SSF88946">
    <property type="entry name" value="Sigma2 domain of RNA polymerase sigma factors"/>
    <property type="match status" value="1"/>
</dbReference>
<dbReference type="SUPFAM" id="SSF88659">
    <property type="entry name" value="Sigma3 and sigma4 domains of RNA polymerase sigma factors"/>
    <property type="match status" value="1"/>
</dbReference>
<dbReference type="Pfam" id="PF08281">
    <property type="entry name" value="Sigma70_r4_2"/>
    <property type="match status" value="1"/>
</dbReference>
<dbReference type="GO" id="GO:0003677">
    <property type="term" value="F:DNA binding"/>
    <property type="evidence" value="ECO:0007669"/>
    <property type="project" value="InterPro"/>
</dbReference>
<dbReference type="AlphaFoldDB" id="H0F2G9"/>
<dbReference type="NCBIfam" id="TIGR02937">
    <property type="entry name" value="sigma70-ECF"/>
    <property type="match status" value="1"/>
</dbReference>
<proteinExistence type="inferred from homology"/>
<dbReference type="InterPro" id="IPR014284">
    <property type="entry name" value="RNA_pol_sigma-70_dom"/>
</dbReference>
<dbReference type="InterPro" id="IPR013325">
    <property type="entry name" value="RNA_pol_sigma_r2"/>
</dbReference>
<evidence type="ECO:0000256" key="3">
    <source>
        <dbReference type="ARBA" id="ARBA00023082"/>
    </source>
</evidence>
<dbReference type="STRING" id="477184.KYC_04787"/>
<dbReference type="InterPro" id="IPR039425">
    <property type="entry name" value="RNA_pol_sigma-70-like"/>
</dbReference>
<evidence type="ECO:0000256" key="4">
    <source>
        <dbReference type="ARBA" id="ARBA00023163"/>
    </source>
</evidence>
<keyword evidence="3" id="KW-0731">Sigma factor</keyword>
<evidence type="ECO:0000256" key="2">
    <source>
        <dbReference type="ARBA" id="ARBA00023015"/>
    </source>
</evidence>
<reference evidence="6 7" key="1">
    <citation type="journal article" date="2012" name="J. Bacteriol.">
        <title>Genome sequence of the highly efficient arsenite-oxidizing bacterium Achromobacter arsenitoxydans SY8.</title>
        <authorList>
            <person name="Li X."/>
            <person name="Hu Y."/>
            <person name="Gong J."/>
            <person name="Lin Y."/>
            <person name="Johnstone L."/>
            <person name="Rensing C."/>
            <person name="Wang G."/>
        </authorList>
    </citation>
    <scope>NUCLEOTIDE SEQUENCE [LARGE SCALE GENOMIC DNA]</scope>
    <source>
        <strain evidence="6 7">SY8</strain>
    </source>
</reference>
<dbReference type="GO" id="GO:0016987">
    <property type="term" value="F:sigma factor activity"/>
    <property type="evidence" value="ECO:0007669"/>
    <property type="project" value="UniProtKB-KW"/>
</dbReference>
<comment type="similarity">
    <text evidence="1">Belongs to the sigma-70 factor family. ECF subfamily.</text>
</comment>